<accession>A0A8A7KE81</accession>
<dbReference type="InterPro" id="IPR028098">
    <property type="entry name" value="Glyco_trans_4-like_N"/>
</dbReference>
<evidence type="ECO:0000313" key="4">
    <source>
        <dbReference type="Proteomes" id="UP000665020"/>
    </source>
</evidence>
<feature type="domain" description="Glycosyl transferase family 1" evidence="1">
    <location>
        <begin position="182"/>
        <end position="312"/>
    </location>
</feature>
<evidence type="ECO:0000259" key="1">
    <source>
        <dbReference type="Pfam" id="PF00534"/>
    </source>
</evidence>
<dbReference type="RefSeq" id="WP_230868049.1">
    <property type="nucleotide sequence ID" value="NZ_CP046640.1"/>
</dbReference>
<dbReference type="Proteomes" id="UP000665020">
    <property type="component" value="Chromosome"/>
</dbReference>
<dbReference type="Gene3D" id="3.40.50.2000">
    <property type="entry name" value="Glycogen Phosphorylase B"/>
    <property type="match status" value="2"/>
</dbReference>
<proteinExistence type="predicted"/>
<gene>
    <name evidence="3" type="ORF">GM661_18055</name>
</gene>
<dbReference type="EMBL" id="CP046640">
    <property type="protein sequence ID" value="QTL99721.1"/>
    <property type="molecule type" value="Genomic_DNA"/>
</dbReference>
<dbReference type="SUPFAM" id="SSF53756">
    <property type="entry name" value="UDP-Glycosyltransferase/glycogen phosphorylase"/>
    <property type="match status" value="1"/>
</dbReference>
<dbReference type="AlphaFoldDB" id="A0A8A7KE81"/>
<dbReference type="InterPro" id="IPR001296">
    <property type="entry name" value="Glyco_trans_1"/>
</dbReference>
<dbReference type="Pfam" id="PF13439">
    <property type="entry name" value="Glyco_transf_4"/>
    <property type="match status" value="1"/>
</dbReference>
<evidence type="ECO:0000313" key="3">
    <source>
        <dbReference type="EMBL" id="QTL99721.1"/>
    </source>
</evidence>
<name>A0A8A7KE81_9FIRM</name>
<sequence>MKKNIGIIIPTLSNGGAERVVSNLSCGLSENVNMKIILYDGSKIDYPYKGEIIDLNITTTNNPFSKFLAFIKRIYKVKKIKEKYDLDVTISFLGNSNLVNIITKRKKTLISIRNLKSKQLKGVYGSIYKFLIRFFYGKADIIVAISKMVKADLIDNFNLDANKITVIYNPCNIYNIKKLANQELEKKYEIAFKNPTIINIGRLTHQKGQWHLIRALKKVKERVKNAKLFILGQGELEYYLKELAKNLGLLKDIYFLGFQKNPFKYINKSKLFVFSSLYEGFGNVVIESMACGISVISTDCKAGPREILAPDTDIKKQTKKAEYAEYGVLVPVCDGNKYQADVKLTREEDILANQIIKMLQNQELRNSYCEKSIKRANEFEVSGIVEEWSKLL</sequence>
<feature type="domain" description="Glycosyltransferase subfamily 4-like N-terminal" evidence="2">
    <location>
        <begin position="15"/>
        <end position="171"/>
    </location>
</feature>
<keyword evidence="4" id="KW-1185">Reference proteome</keyword>
<dbReference type="Pfam" id="PF00534">
    <property type="entry name" value="Glycos_transf_1"/>
    <property type="match status" value="1"/>
</dbReference>
<evidence type="ECO:0000259" key="2">
    <source>
        <dbReference type="Pfam" id="PF13439"/>
    </source>
</evidence>
<organism evidence="3 4">
    <name type="scientific">Iocasia fonsfrigidae</name>
    <dbReference type="NCBI Taxonomy" id="2682810"/>
    <lineage>
        <taxon>Bacteria</taxon>
        <taxon>Bacillati</taxon>
        <taxon>Bacillota</taxon>
        <taxon>Clostridia</taxon>
        <taxon>Halanaerobiales</taxon>
        <taxon>Halanaerobiaceae</taxon>
        <taxon>Iocasia</taxon>
    </lineage>
</organism>
<dbReference type="CDD" id="cd03811">
    <property type="entry name" value="GT4_GT28_WabH-like"/>
    <property type="match status" value="1"/>
</dbReference>
<dbReference type="KEGG" id="ifn:GM661_18055"/>
<protein>
    <submittedName>
        <fullName evidence="3">Glycosyltransferase</fullName>
    </submittedName>
</protein>
<reference evidence="3" key="1">
    <citation type="submission" date="2019-12" db="EMBL/GenBank/DDBJ databases">
        <authorList>
            <person name="zhang j."/>
            <person name="sun C.M."/>
        </authorList>
    </citation>
    <scope>NUCLEOTIDE SEQUENCE</scope>
    <source>
        <strain evidence="3">NS-1</strain>
    </source>
</reference>
<dbReference type="PANTHER" id="PTHR12526">
    <property type="entry name" value="GLYCOSYLTRANSFERASE"/>
    <property type="match status" value="1"/>
</dbReference>
<dbReference type="PANTHER" id="PTHR12526:SF630">
    <property type="entry name" value="GLYCOSYLTRANSFERASE"/>
    <property type="match status" value="1"/>
</dbReference>
<dbReference type="GO" id="GO:0016757">
    <property type="term" value="F:glycosyltransferase activity"/>
    <property type="evidence" value="ECO:0007669"/>
    <property type="project" value="InterPro"/>
</dbReference>